<evidence type="ECO:0000256" key="3">
    <source>
        <dbReference type="ARBA" id="ARBA00022692"/>
    </source>
</evidence>
<dbReference type="Pfam" id="PF03626">
    <property type="entry name" value="COX4_pro"/>
    <property type="match status" value="1"/>
</dbReference>
<evidence type="ECO:0000256" key="2">
    <source>
        <dbReference type="ARBA" id="ARBA00022475"/>
    </source>
</evidence>
<sequence>MTSELARPHYVTIWVWLVILMLVGVLATLLPLEKSAVIGLIFAVAGVKAVLVALNYMHLKSENWLIYALAIIPVLLVVAMTLVLFPDIVYRH</sequence>
<keyword evidence="4 6" id="KW-1133">Transmembrane helix</keyword>
<reference evidence="7 8" key="1">
    <citation type="journal article" date="2010" name="Nature">
        <title>Nitrite-driven anaerobic methane oxidation by oxygenic bacteria.</title>
        <authorList>
            <person name="Ettwig K.F."/>
            <person name="Butler M.K."/>
            <person name="Le Paslier D."/>
            <person name="Pelletier E."/>
            <person name="Mangenot S."/>
            <person name="Kuypers M.M.M."/>
            <person name="Schreiber F."/>
            <person name="Dutilh B.E."/>
            <person name="Zedelius J."/>
            <person name="de Beer D."/>
            <person name="Gloerich J."/>
            <person name="Wessels H.J.C.T."/>
            <person name="van Allen T."/>
            <person name="Luesken F."/>
            <person name="Wu M."/>
            <person name="van de Pas-Schoonen K.T."/>
            <person name="Op den Camp H.J.M."/>
            <person name="Janssen-Megens E.M."/>
            <person name="Francoijs K-J."/>
            <person name="Stunnenberg H."/>
            <person name="Weissenbach J."/>
            <person name="Jetten M.S.M."/>
            <person name="Strous M."/>
        </authorList>
    </citation>
    <scope>NUCLEOTIDE SEQUENCE [LARGE SCALE GENOMIC DNA]</scope>
</reference>
<dbReference type="EMBL" id="FP565575">
    <property type="protein sequence ID" value="CBE68222.1"/>
    <property type="molecule type" value="Genomic_DNA"/>
</dbReference>
<dbReference type="GO" id="GO:0005886">
    <property type="term" value="C:plasma membrane"/>
    <property type="evidence" value="ECO:0007669"/>
    <property type="project" value="UniProtKB-SubCell"/>
</dbReference>
<evidence type="ECO:0000313" key="8">
    <source>
        <dbReference type="Proteomes" id="UP000006898"/>
    </source>
</evidence>
<keyword evidence="5 6" id="KW-0472">Membrane</keyword>
<dbReference type="KEGG" id="mox:DAMO_1162"/>
<evidence type="ECO:0000256" key="1">
    <source>
        <dbReference type="ARBA" id="ARBA00004651"/>
    </source>
</evidence>
<dbReference type="STRING" id="671143.DAMO_1162"/>
<gene>
    <name evidence="7" type="ORF">DAMO_1162</name>
</gene>
<feature type="transmembrane region" description="Helical" evidence="6">
    <location>
        <begin position="64"/>
        <end position="85"/>
    </location>
</feature>
<feature type="transmembrane region" description="Helical" evidence="6">
    <location>
        <begin position="37"/>
        <end position="58"/>
    </location>
</feature>
<keyword evidence="2" id="KW-1003">Cell membrane</keyword>
<protein>
    <recommendedName>
        <fullName evidence="9">Caa(3)-type oxidase, subunit IV</fullName>
    </recommendedName>
</protein>
<evidence type="ECO:0000313" key="7">
    <source>
        <dbReference type="EMBL" id="CBE68222.1"/>
    </source>
</evidence>
<name>D5MEP3_METO1</name>
<organism evidence="7 8">
    <name type="scientific">Methylomirabilis oxygeniifera</name>
    <dbReference type="NCBI Taxonomy" id="671143"/>
    <lineage>
        <taxon>Bacteria</taxon>
        <taxon>Candidatus Methylomirabilota</taxon>
        <taxon>Candidatus Methylomirabilia</taxon>
        <taxon>Candidatus Methylomirabilales</taxon>
        <taxon>Candidatus Methylomirabilaceae</taxon>
        <taxon>Candidatus Methylomirabilis</taxon>
    </lineage>
</organism>
<evidence type="ECO:0000256" key="6">
    <source>
        <dbReference type="SAM" id="Phobius"/>
    </source>
</evidence>
<comment type="subcellular location">
    <subcellularLocation>
        <location evidence="1">Cell membrane</location>
        <topology evidence="1">Multi-pass membrane protein</topology>
    </subcellularLocation>
</comment>
<feature type="transmembrane region" description="Helical" evidence="6">
    <location>
        <begin position="12"/>
        <end position="30"/>
    </location>
</feature>
<dbReference type="Proteomes" id="UP000006898">
    <property type="component" value="Chromosome"/>
</dbReference>
<keyword evidence="3 6" id="KW-0812">Transmembrane</keyword>
<dbReference type="InterPro" id="IPR005171">
    <property type="entry name" value="Cyt_c_oxidase_su4_prok"/>
</dbReference>
<evidence type="ECO:0000256" key="5">
    <source>
        <dbReference type="ARBA" id="ARBA00023136"/>
    </source>
</evidence>
<dbReference type="HOGENOM" id="CLU_2218242_0_0_0"/>
<dbReference type="AlphaFoldDB" id="D5MEP3"/>
<evidence type="ECO:0000256" key="4">
    <source>
        <dbReference type="ARBA" id="ARBA00022989"/>
    </source>
</evidence>
<accession>D5MEP3</accession>
<evidence type="ECO:0008006" key="9">
    <source>
        <dbReference type="Google" id="ProtNLM"/>
    </source>
</evidence>
<proteinExistence type="predicted"/>